<dbReference type="NCBIfam" id="NF000996">
    <property type="entry name" value="PRK00105.1"/>
    <property type="match status" value="1"/>
</dbReference>
<evidence type="ECO:0000256" key="3">
    <source>
        <dbReference type="ARBA" id="ARBA00007110"/>
    </source>
</evidence>
<evidence type="ECO:0000256" key="7">
    <source>
        <dbReference type="ARBA" id="ARBA00022676"/>
    </source>
</evidence>
<dbReference type="Gene3D" id="1.10.1610.10">
    <property type="match status" value="1"/>
</dbReference>
<proteinExistence type="inferred from homology"/>
<evidence type="ECO:0000256" key="8">
    <source>
        <dbReference type="ARBA" id="ARBA00022679"/>
    </source>
</evidence>
<evidence type="ECO:0000313" key="11">
    <source>
        <dbReference type="EMBL" id="QHQ61254.1"/>
    </source>
</evidence>
<dbReference type="SUPFAM" id="SSF52733">
    <property type="entry name" value="Nicotinate mononucleotide:5,6-dimethylbenzimidazole phosphoribosyltransferase (CobT)"/>
    <property type="match status" value="1"/>
</dbReference>
<dbReference type="PANTHER" id="PTHR43463">
    <property type="entry name" value="NICOTINATE-NUCLEOTIDE--DIMETHYLBENZIMIDAZOLE PHOSPHORIBOSYLTRANSFERASE"/>
    <property type="match status" value="1"/>
</dbReference>
<dbReference type="KEGG" id="anr:Ana3638_11115"/>
<dbReference type="EC" id="2.4.2.21" evidence="4 10"/>
<evidence type="ECO:0000256" key="5">
    <source>
        <dbReference type="ARBA" id="ARBA00015486"/>
    </source>
</evidence>
<organism evidence="11 12">
    <name type="scientific">Anaerocolumna sedimenticola</name>
    <dbReference type="NCBI Taxonomy" id="2696063"/>
    <lineage>
        <taxon>Bacteria</taxon>
        <taxon>Bacillati</taxon>
        <taxon>Bacillota</taxon>
        <taxon>Clostridia</taxon>
        <taxon>Lachnospirales</taxon>
        <taxon>Lachnospiraceae</taxon>
        <taxon>Anaerocolumna</taxon>
    </lineage>
</organism>
<dbReference type="FunFam" id="3.40.50.10210:FF:000001">
    <property type="entry name" value="Nicotinate-nucleotide--dimethylbenzimidazole phosphoribosyltransferase"/>
    <property type="match status" value="1"/>
</dbReference>
<evidence type="ECO:0000313" key="12">
    <source>
        <dbReference type="Proteomes" id="UP000464314"/>
    </source>
</evidence>
<evidence type="ECO:0000256" key="1">
    <source>
        <dbReference type="ARBA" id="ARBA00002197"/>
    </source>
</evidence>
<comment type="catalytic activity">
    <reaction evidence="9">
        <text>5,6-dimethylbenzimidazole + nicotinate beta-D-ribonucleotide = alpha-ribazole 5'-phosphate + nicotinate + H(+)</text>
        <dbReference type="Rhea" id="RHEA:11196"/>
        <dbReference type="ChEBI" id="CHEBI:15378"/>
        <dbReference type="ChEBI" id="CHEBI:15890"/>
        <dbReference type="ChEBI" id="CHEBI:32544"/>
        <dbReference type="ChEBI" id="CHEBI:57502"/>
        <dbReference type="ChEBI" id="CHEBI:57918"/>
        <dbReference type="EC" id="2.4.2.21"/>
    </reaction>
</comment>
<dbReference type="NCBIfam" id="TIGR03160">
    <property type="entry name" value="cobT_DBIPRT"/>
    <property type="match status" value="1"/>
</dbReference>
<keyword evidence="8 11" id="KW-0808">Transferase</keyword>
<comment type="function">
    <text evidence="1">Catalyzes the synthesis of alpha-ribazole-5'-phosphate from nicotinate mononucleotide (NAMN) and 5,6-dimethylbenzimidazole (DMB).</text>
</comment>
<evidence type="ECO:0000256" key="9">
    <source>
        <dbReference type="ARBA" id="ARBA00047340"/>
    </source>
</evidence>
<dbReference type="RefSeq" id="WP_161838080.1">
    <property type="nucleotide sequence ID" value="NZ_CP048000.1"/>
</dbReference>
<dbReference type="CDD" id="cd02439">
    <property type="entry name" value="DMB-PRT_CobT"/>
    <property type="match status" value="1"/>
</dbReference>
<evidence type="ECO:0000256" key="6">
    <source>
        <dbReference type="ARBA" id="ARBA00022573"/>
    </source>
</evidence>
<keyword evidence="6" id="KW-0169">Cobalamin biosynthesis</keyword>
<evidence type="ECO:0000256" key="4">
    <source>
        <dbReference type="ARBA" id="ARBA00011991"/>
    </source>
</evidence>
<keyword evidence="7 11" id="KW-0328">Glycosyltransferase</keyword>
<dbReference type="GO" id="GO:0009236">
    <property type="term" value="P:cobalamin biosynthetic process"/>
    <property type="evidence" value="ECO:0007669"/>
    <property type="project" value="UniProtKB-UniRule"/>
</dbReference>
<reference evidence="11 12" key="1">
    <citation type="submission" date="2020-01" db="EMBL/GenBank/DDBJ databases">
        <title>Genome analysis of Anaerocolumna sp. CBA3638.</title>
        <authorList>
            <person name="Kim J."/>
            <person name="Roh S.W."/>
        </authorList>
    </citation>
    <scope>NUCLEOTIDE SEQUENCE [LARGE SCALE GENOMIC DNA]</scope>
    <source>
        <strain evidence="11 12">CBA3638</strain>
    </source>
</reference>
<dbReference type="Pfam" id="PF02277">
    <property type="entry name" value="DBI_PRT"/>
    <property type="match status" value="1"/>
</dbReference>
<dbReference type="InterPro" id="IPR023195">
    <property type="entry name" value="Nict_dMeBzImd_PRibTrfase_N"/>
</dbReference>
<dbReference type="Proteomes" id="UP000464314">
    <property type="component" value="Chromosome"/>
</dbReference>
<dbReference type="InterPro" id="IPR017846">
    <property type="entry name" value="Nict_dMeBzImd_PRibTrfase_bact"/>
</dbReference>
<evidence type="ECO:0000256" key="10">
    <source>
        <dbReference type="NCBIfam" id="TIGR03160"/>
    </source>
</evidence>
<dbReference type="GO" id="GO:0008939">
    <property type="term" value="F:nicotinate-nucleotide-dimethylbenzimidazole phosphoribosyltransferase activity"/>
    <property type="evidence" value="ECO:0007669"/>
    <property type="project" value="UniProtKB-UniRule"/>
</dbReference>
<protein>
    <recommendedName>
        <fullName evidence="5 10">Nicotinate-nucleotide--dimethylbenzimidazole phosphoribosyltransferase</fullName>
        <ecNumber evidence="4 10">2.4.2.21</ecNumber>
    </recommendedName>
</protein>
<dbReference type="Gene3D" id="3.40.50.10210">
    <property type="match status" value="1"/>
</dbReference>
<dbReference type="InterPro" id="IPR036087">
    <property type="entry name" value="Nict_dMeBzImd_PRibTrfase_sf"/>
</dbReference>
<dbReference type="InterPro" id="IPR003200">
    <property type="entry name" value="Nict_dMeBzImd_PRibTrfase"/>
</dbReference>
<dbReference type="AlphaFoldDB" id="A0A6P1TJF6"/>
<name>A0A6P1TJF6_9FIRM</name>
<dbReference type="UniPathway" id="UPA00061">
    <property type="reaction ID" value="UER00516"/>
</dbReference>
<comment type="similarity">
    <text evidence="3">Belongs to the CobT family.</text>
</comment>
<dbReference type="PANTHER" id="PTHR43463:SF1">
    <property type="entry name" value="NICOTINATE-NUCLEOTIDE--DIMETHYLBENZIMIDAZOLE PHOSPHORIBOSYLTRANSFERASE"/>
    <property type="match status" value="1"/>
</dbReference>
<gene>
    <name evidence="11" type="primary">cobT</name>
    <name evidence="11" type="ORF">Ana3638_11115</name>
</gene>
<accession>A0A6P1TJF6</accession>
<evidence type="ECO:0000256" key="2">
    <source>
        <dbReference type="ARBA" id="ARBA00005049"/>
    </source>
</evidence>
<comment type="pathway">
    <text evidence="2">Nucleoside biosynthesis; alpha-ribazole biosynthesis; alpha-ribazole from 5,6-dimethylbenzimidazole: step 1/2.</text>
</comment>
<sequence length="350" mass="37361">MLEIRERNLDHSAMIDSKKHWDNIAKPIGSLGVFEDLIIKIAGIQGSKNVDIGKKAVVIMCSDNGVVKENVTQTDSSVTAIVTENFAKGIASINQMAAAAGAKVIPVDIGINRDLTVPGIMNRKISYGTGNIAKEAAMTMEQVLKAVETGMEIVKDLKDEGYKIIGTGEMGIGNTTTSSAVASVLLNLPVREVTGKGAGLSEVGLKNKIRVIEEAIRFNRPDPGKPLEVLAKLGGYDIAGMVGLYLGGLEHSIPVVIDGVISSVAALLAARINREAVNYMIPSHMSKEPASIKIMEELGLTPVVYGNLALGEGTGAALLFPLLDMVLKVYHFNSTFENINVKAYERFDTK</sequence>
<dbReference type="EMBL" id="CP048000">
    <property type="protein sequence ID" value="QHQ61254.1"/>
    <property type="molecule type" value="Genomic_DNA"/>
</dbReference>
<keyword evidence="12" id="KW-1185">Reference proteome</keyword>